<evidence type="ECO:0000256" key="4">
    <source>
        <dbReference type="ARBA" id="ARBA00022729"/>
    </source>
</evidence>
<dbReference type="VEuPathDB" id="VectorBase:AARA21_007921"/>
<evidence type="ECO:0000256" key="2">
    <source>
        <dbReference type="ARBA" id="ARBA00008098"/>
    </source>
</evidence>
<keyword evidence="5" id="KW-1015">Disulfide bond</keyword>
<evidence type="ECO:0000313" key="7">
    <source>
        <dbReference type="Proteomes" id="UP000075840"/>
    </source>
</evidence>
<name>A0A182HT36_ANOAR</name>
<dbReference type="VEuPathDB" id="VectorBase:AARA004441"/>
<evidence type="ECO:0000256" key="1">
    <source>
        <dbReference type="ARBA" id="ARBA00004613"/>
    </source>
</evidence>
<organism evidence="6 7">
    <name type="scientific">Anopheles arabiensis</name>
    <name type="common">Mosquito</name>
    <dbReference type="NCBI Taxonomy" id="7173"/>
    <lineage>
        <taxon>Eukaryota</taxon>
        <taxon>Metazoa</taxon>
        <taxon>Ecdysozoa</taxon>
        <taxon>Arthropoda</taxon>
        <taxon>Hexapoda</taxon>
        <taxon>Insecta</taxon>
        <taxon>Pterygota</taxon>
        <taxon>Neoptera</taxon>
        <taxon>Endopterygota</taxon>
        <taxon>Diptera</taxon>
        <taxon>Nematocera</taxon>
        <taxon>Culicoidea</taxon>
        <taxon>Culicidae</taxon>
        <taxon>Anophelinae</taxon>
        <taxon>Anopheles</taxon>
    </lineage>
</organism>
<dbReference type="Pfam" id="PF01395">
    <property type="entry name" value="PBP_GOBP"/>
    <property type="match status" value="1"/>
</dbReference>
<dbReference type="AlphaFoldDB" id="A0A182HT36"/>
<proteinExistence type="inferred from homology"/>
<dbReference type="InterPro" id="IPR006170">
    <property type="entry name" value="PBP/GOBP"/>
</dbReference>
<dbReference type="EnsemblMetazoa" id="AARA004441-RA">
    <property type="protein sequence ID" value="AARA004441-PA"/>
    <property type="gene ID" value="AARA004441"/>
</dbReference>
<accession>A0A182HT36</accession>
<comment type="similarity">
    <text evidence="2">Belongs to the PBP/GOBP family.</text>
</comment>
<dbReference type="EMBL" id="APCN01000404">
    <property type="status" value="NOT_ANNOTATED_CDS"/>
    <property type="molecule type" value="Genomic_DNA"/>
</dbReference>
<evidence type="ECO:0000256" key="5">
    <source>
        <dbReference type="ARBA" id="ARBA00023157"/>
    </source>
</evidence>
<keyword evidence="3" id="KW-0964">Secreted</keyword>
<dbReference type="PANTHER" id="PTHR11857">
    <property type="entry name" value="ODORANT BINDING PROTEIN-RELATED"/>
    <property type="match status" value="1"/>
</dbReference>
<dbReference type="SUPFAM" id="SSF47565">
    <property type="entry name" value="Insect pheromone/odorant-binding proteins"/>
    <property type="match status" value="1"/>
</dbReference>
<dbReference type="Gene3D" id="1.10.238.20">
    <property type="entry name" value="Pheromone/general odorant binding protein domain"/>
    <property type="match status" value="1"/>
</dbReference>
<dbReference type="PANTHER" id="PTHR11857:SF46">
    <property type="entry name" value="GENERAL ODORANT-BINDING PROTEIN 99A-RELATED"/>
    <property type="match status" value="1"/>
</dbReference>
<dbReference type="InterPro" id="IPR036728">
    <property type="entry name" value="PBP_GOBP_sf"/>
</dbReference>
<dbReference type="Proteomes" id="UP000075840">
    <property type="component" value="Unassembled WGS sequence"/>
</dbReference>
<protein>
    <submittedName>
        <fullName evidence="6">Uncharacterized protein</fullName>
    </submittedName>
</protein>
<keyword evidence="7" id="KW-1185">Reference proteome</keyword>
<sequence>MVVSFVGQSASLLLTVYGIQHHIVTKSWSEAQSDCLQYLRVESPGRYLSHRYRDNQTSKQLIFCIMLNLRIYDPTQNVLRLEALGQFFHPDKTDTLYVNRTNACLLRVKVPPLVDSSEDSQPYSGVMGTLYEVFRCFYHCYGNINANAPKLPPTVLELEQIQQECARIVGVSERLFDGGLQLRSHPRYSELSRCIMLRSGESVDYLTHRNNSSRRFKLKKKTWKMIHFN</sequence>
<evidence type="ECO:0000313" key="6">
    <source>
        <dbReference type="EnsemblMetazoa" id="AARA004441-PA"/>
    </source>
</evidence>
<keyword evidence="4" id="KW-0732">Signal</keyword>
<comment type="subcellular location">
    <subcellularLocation>
        <location evidence="1">Secreted</location>
    </subcellularLocation>
</comment>
<dbReference type="GO" id="GO:0005615">
    <property type="term" value="C:extracellular space"/>
    <property type="evidence" value="ECO:0007669"/>
    <property type="project" value="TreeGrafter"/>
</dbReference>
<dbReference type="GO" id="GO:0007608">
    <property type="term" value="P:sensory perception of smell"/>
    <property type="evidence" value="ECO:0007669"/>
    <property type="project" value="TreeGrafter"/>
</dbReference>
<dbReference type="GO" id="GO:0005549">
    <property type="term" value="F:odorant binding"/>
    <property type="evidence" value="ECO:0007669"/>
    <property type="project" value="InterPro"/>
</dbReference>
<evidence type="ECO:0000256" key="3">
    <source>
        <dbReference type="ARBA" id="ARBA00022525"/>
    </source>
</evidence>
<reference evidence="6" key="1">
    <citation type="submission" date="2022-08" db="UniProtKB">
        <authorList>
            <consortium name="EnsemblMetazoa"/>
        </authorList>
    </citation>
    <scope>IDENTIFICATION</scope>
    <source>
        <strain evidence="6">Dongola</strain>
    </source>
</reference>